<dbReference type="CDD" id="cd14948">
    <property type="entry name" value="BACON"/>
    <property type="match status" value="1"/>
</dbReference>
<dbReference type="InterPro" id="IPR013783">
    <property type="entry name" value="Ig-like_fold"/>
</dbReference>
<organism evidence="3 4">
    <name type="scientific">Prevotella melaninogenica DNF00666</name>
    <dbReference type="NCBI Taxonomy" id="1401073"/>
    <lineage>
        <taxon>Bacteria</taxon>
        <taxon>Pseudomonadati</taxon>
        <taxon>Bacteroidota</taxon>
        <taxon>Bacteroidia</taxon>
        <taxon>Bacteroidales</taxon>
        <taxon>Prevotellaceae</taxon>
        <taxon>Prevotella</taxon>
    </lineage>
</organism>
<evidence type="ECO:0000256" key="1">
    <source>
        <dbReference type="SAM" id="SignalP"/>
    </source>
</evidence>
<dbReference type="Gene3D" id="2.60.40.10">
    <property type="entry name" value="Immunoglobulins"/>
    <property type="match status" value="1"/>
</dbReference>
<dbReference type="PROSITE" id="PS51257">
    <property type="entry name" value="PROKAR_LIPOPROTEIN"/>
    <property type="match status" value="1"/>
</dbReference>
<dbReference type="Proteomes" id="UP000029578">
    <property type="component" value="Unassembled WGS sequence"/>
</dbReference>
<feature type="domain" description="BACON" evidence="2">
    <location>
        <begin position="68"/>
        <end position="122"/>
    </location>
</feature>
<protein>
    <submittedName>
        <fullName evidence="3">Chitobiase</fullName>
    </submittedName>
</protein>
<keyword evidence="1" id="KW-0732">Signal</keyword>
<gene>
    <name evidence="3" type="ORF">HMPREF0661_06225</name>
</gene>
<comment type="caution">
    <text evidence="3">The sequence shown here is derived from an EMBL/GenBank/DDBJ whole genome shotgun (WGS) entry which is preliminary data.</text>
</comment>
<dbReference type="Gene3D" id="2.60.120.260">
    <property type="entry name" value="Galactose-binding domain-like"/>
    <property type="match status" value="1"/>
</dbReference>
<feature type="chain" id="PRO_5001923979" evidence="1">
    <location>
        <begin position="26"/>
        <end position="601"/>
    </location>
</feature>
<feature type="signal peptide" evidence="1">
    <location>
        <begin position="1"/>
        <end position="25"/>
    </location>
</feature>
<name>A0A096APL2_9BACT</name>
<evidence type="ECO:0000313" key="3">
    <source>
        <dbReference type="EMBL" id="KGF49013.1"/>
    </source>
</evidence>
<evidence type="ECO:0000259" key="2">
    <source>
        <dbReference type="Pfam" id="PF13004"/>
    </source>
</evidence>
<reference evidence="3 4" key="1">
    <citation type="submission" date="2014-07" db="EMBL/GenBank/DDBJ databases">
        <authorList>
            <person name="McCorrison J."/>
            <person name="Sanka R."/>
            <person name="Torralba M."/>
            <person name="Gillis M."/>
            <person name="Haft D.H."/>
            <person name="Methe B."/>
            <person name="Sutton G."/>
            <person name="Nelson K.E."/>
        </authorList>
    </citation>
    <scope>NUCLEOTIDE SEQUENCE [LARGE SCALE GENOMIC DNA]</scope>
    <source>
        <strain evidence="3 4">DNF00666</strain>
    </source>
</reference>
<dbReference type="InterPro" id="IPR024361">
    <property type="entry name" value="BACON"/>
</dbReference>
<dbReference type="RefSeq" id="WP_036864575.1">
    <property type="nucleotide sequence ID" value="NZ_JRNS01000326.1"/>
</dbReference>
<dbReference type="EMBL" id="JRNS01000326">
    <property type="protein sequence ID" value="KGF49013.1"/>
    <property type="molecule type" value="Genomic_DNA"/>
</dbReference>
<sequence length="601" mass="66299">MKLKINFLFILSVMFAGALGLASCAADYDTDFTGKELEVPHSSQRMIAFNKEGGEQQIVVDTNVPLDEWKAETNADWLTVTKNADGKGVTVKAPSYDGFKAREAKVTISYGERASYKIKVSQMGYESVLRIPEQNPFFNREGTFYSLLEGKVTSIEVPVETNLNLDNIIVPDTVSFVHLDASKTVKENGIVKLHFDMDPNTTSEKRYCTVRLKSSDNWDASIEYVIEQAAKGYKVRPIYPVETKQASVEMIDLGRTYRVPFQRAASDGNYEIIIPEDAKDWLSTTKKFISGSEVVFTATLNTTDNARSCDVVCKPSNSSVQPFTIHVTQQPFQDIVPTGVSDVNVTPDKGQFNVTWKAPDEVNYEKVIVRAKSNMPGVPESVKEVAATETSCVLNDVFNFAGNYTITVTTQGLRGKNTDAPATATAQANEWSEAVEIPLTASMVSSNSMQAGHEIGSAVDGNKTTYFQTKSNGSTSAPRPYIDITLNEGINGTFYLAFDENKVTTNNRNPKRANIYASADVITAATPVATYVTYRSANAVSEPLSYTKTNGATITHIRFEPTERKNGTKINNGGGSAYWYLAELHLYVYHDEAWKKKQLGF</sequence>
<proteinExistence type="predicted"/>
<evidence type="ECO:0000313" key="4">
    <source>
        <dbReference type="Proteomes" id="UP000029578"/>
    </source>
</evidence>
<dbReference type="SUPFAM" id="SSF49785">
    <property type="entry name" value="Galactose-binding domain-like"/>
    <property type="match status" value="1"/>
</dbReference>
<accession>A0A096APL2</accession>
<dbReference type="AlphaFoldDB" id="A0A096APL2"/>
<dbReference type="InterPro" id="IPR008979">
    <property type="entry name" value="Galactose-bd-like_sf"/>
</dbReference>
<dbReference type="Pfam" id="PF13004">
    <property type="entry name" value="BACON"/>
    <property type="match status" value="1"/>
</dbReference>